<organism evidence="1 2">
    <name type="scientific">Actinomadura rudentiformis</name>
    <dbReference type="NCBI Taxonomy" id="359158"/>
    <lineage>
        <taxon>Bacteria</taxon>
        <taxon>Bacillati</taxon>
        <taxon>Actinomycetota</taxon>
        <taxon>Actinomycetes</taxon>
        <taxon>Streptosporangiales</taxon>
        <taxon>Thermomonosporaceae</taxon>
        <taxon>Actinomadura</taxon>
    </lineage>
</organism>
<evidence type="ECO:0000313" key="2">
    <source>
        <dbReference type="Proteomes" id="UP000468735"/>
    </source>
</evidence>
<dbReference type="Proteomes" id="UP000468735">
    <property type="component" value="Unassembled WGS sequence"/>
</dbReference>
<protein>
    <submittedName>
        <fullName evidence="1">Uncharacterized protein</fullName>
    </submittedName>
</protein>
<evidence type="ECO:0000313" key="1">
    <source>
        <dbReference type="EMBL" id="KAB2344448.1"/>
    </source>
</evidence>
<dbReference type="EMBL" id="WBMT01000016">
    <property type="protein sequence ID" value="KAB2344448.1"/>
    <property type="molecule type" value="Genomic_DNA"/>
</dbReference>
<comment type="caution">
    <text evidence="1">The sequence shown here is derived from an EMBL/GenBank/DDBJ whole genome shotgun (WGS) entry which is preliminary data.</text>
</comment>
<sequence length="109" mass="11735">MLFPALAIFIIFMSGRELLPSISVIARSCEHGTFTAKSEHRELDRDLHVLHRRGGMAAVLRSVHLAAVQAVASPPSVQKAEKTAVRTSWPVKAPGVSAEGQAPSRAQLL</sequence>
<keyword evidence="2" id="KW-1185">Reference proteome</keyword>
<gene>
    <name evidence="1" type="ORF">F8566_31465</name>
</gene>
<reference evidence="1 2" key="1">
    <citation type="submission" date="2019-09" db="EMBL/GenBank/DDBJ databases">
        <title>Actinomadura physcomitrii sp. nov., a novel actinomycete isolated from moss [Physcomitrium sphaericum (Ludw) Fuernr].</title>
        <authorList>
            <person name="Zhuang X."/>
            <person name="Liu C."/>
        </authorList>
    </citation>
    <scope>NUCLEOTIDE SEQUENCE [LARGE SCALE GENOMIC DNA]</scope>
    <source>
        <strain evidence="1 2">HMC1</strain>
    </source>
</reference>
<accession>A0A6H9YFV8</accession>
<name>A0A6H9YFV8_9ACTN</name>
<proteinExistence type="predicted"/>
<dbReference type="RefSeq" id="WP_151565476.1">
    <property type="nucleotide sequence ID" value="NZ_WBMT01000016.1"/>
</dbReference>
<dbReference type="AlphaFoldDB" id="A0A6H9YFV8"/>